<feature type="binding site" evidence="10">
    <location>
        <position position="434"/>
    </location>
    <ligand>
        <name>ADP</name>
        <dbReference type="ChEBI" id="CHEBI:456216"/>
    </ligand>
</feature>
<keyword evidence="4 10" id="KW-0547">Nucleotide-binding</keyword>
<dbReference type="HAMAP" id="MF_00186">
    <property type="entry name" value="Glycerol_kin"/>
    <property type="match status" value="1"/>
</dbReference>
<dbReference type="Pfam" id="PF00370">
    <property type="entry name" value="FGGY_N"/>
    <property type="match status" value="1"/>
</dbReference>
<feature type="binding site" evidence="10">
    <location>
        <position position="104"/>
    </location>
    <ligand>
        <name>glycerol</name>
        <dbReference type="ChEBI" id="CHEBI:17754"/>
    </ligand>
</feature>
<feature type="binding site" evidence="10">
    <location>
        <position position="438"/>
    </location>
    <ligand>
        <name>ADP</name>
        <dbReference type="ChEBI" id="CHEBI:456216"/>
    </ligand>
</feature>
<feature type="binding site" evidence="10">
    <location>
        <position position="35"/>
    </location>
    <ligand>
        <name>ATP</name>
        <dbReference type="ChEBI" id="CHEBI:30616"/>
    </ligand>
</feature>
<dbReference type="FunFam" id="3.30.420.40:FF:000007">
    <property type="entry name" value="Glycerol kinase"/>
    <property type="match status" value="1"/>
</dbReference>
<dbReference type="InterPro" id="IPR043129">
    <property type="entry name" value="ATPase_NBD"/>
</dbReference>
<evidence type="ECO:0000256" key="3">
    <source>
        <dbReference type="ARBA" id="ARBA00022679"/>
    </source>
</evidence>
<feature type="binding site" evidence="10">
    <location>
        <position position="155"/>
    </location>
    <ligand>
        <name>glycerol</name>
        <dbReference type="ChEBI" id="CHEBI:17754"/>
    </ligand>
</feature>
<evidence type="ECO:0000256" key="4">
    <source>
        <dbReference type="ARBA" id="ARBA00022741"/>
    </source>
</evidence>
<evidence type="ECO:0000256" key="2">
    <source>
        <dbReference type="ARBA" id="ARBA00009156"/>
    </source>
</evidence>
<dbReference type="PROSITE" id="PS00445">
    <property type="entry name" value="FGGY_KINASES_2"/>
    <property type="match status" value="1"/>
</dbReference>
<dbReference type="EC" id="2.7.1.30" evidence="10"/>
<dbReference type="InterPro" id="IPR005999">
    <property type="entry name" value="Glycerol_kin"/>
</dbReference>
<dbReference type="GO" id="GO:0019563">
    <property type="term" value="P:glycerol catabolic process"/>
    <property type="evidence" value="ECO:0007669"/>
    <property type="project" value="UniProtKB-UniRule"/>
</dbReference>
<dbReference type="EMBL" id="JACBZO010000001">
    <property type="protein sequence ID" value="NYI42590.1"/>
    <property type="molecule type" value="Genomic_DNA"/>
</dbReference>
<feature type="binding site" evidence="10">
    <location>
        <position position="289"/>
    </location>
    <ligand>
        <name>ATP</name>
        <dbReference type="ChEBI" id="CHEBI:30616"/>
    </ligand>
</feature>
<dbReference type="Pfam" id="PF02782">
    <property type="entry name" value="FGGY_C"/>
    <property type="match status" value="1"/>
</dbReference>
<feature type="binding site" evidence="10">
    <location>
        <position position="267"/>
    </location>
    <ligand>
        <name>glycerol</name>
        <dbReference type="ChEBI" id="CHEBI:17754"/>
    </ligand>
</feature>
<comment type="catalytic activity">
    <reaction evidence="8 10">
        <text>glycerol + ATP = sn-glycerol 3-phosphate + ADP + H(+)</text>
        <dbReference type="Rhea" id="RHEA:21644"/>
        <dbReference type="ChEBI" id="CHEBI:15378"/>
        <dbReference type="ChEBI" id="CHEBI:17754"/>
        <dbReference type="ChEBI" id="CHEBI:30616"/>
        <dbReference type="ChEBI" id="CHEBI:57597"/>
        <dbReference type="ChEBI" id="CHEBI:456216"/>
        <dbReference type="EC" id="2.7.1.30"/>
    </reaction>
</comment>
<keyword evidence="7 10" id="KW-0067">ATP-binding</keyword>
<feature type="domain" description="Carbohydrate kinase FGGY N-terminal" evidence="12">
    <location>
        <begin position="25"/>
        <end position="274"/>
    </location>
</feature>
<evidence type="ECO:0000256" key="6">
    <source>
        <dbReference type="ARBA" id="ARBA00022798"/>
    </source>
</evidence>
<reference evidence="14 15" key="1">
    <citation type="submission" date="2020-07" db="EMBL/GenBank/DDBJ databases">
        <title>Sequencing the genomes of 1000 actinobacteria strains.</title>
        <authorList>
            <person name="Klenk H.-P."/>
        </authorList>
    </citation>
    <scope>NUCLEOTIDE SEQUENCE [LARGE SCALE GENOMIC DNA]</scope>
    <source>
        <strain evidence="14 15">DSM 19970</strain>
    </source>
</reference>
<feature type="binding site" evidence="10">
    <location>
        <position position="33"/>
    </location>
    <ligand>
        <name>ADP</name>
        <dbReference type="ChEBI" id="CHEBI:456216"/>
    </ligand>
</feature>
<dbReference type="GO" id="GO:0005524">
    <property type="term" value="F:ATP binding"/>
    <property type="evidence" value="ECO:0007669"/>
    <property type="project" value="UniProtKB-UniRule"/>
</dbReference>
<dbReference type="PIRSF" id="PIRSF000538">
    <property type="entry name" value="GlpK"/>
    <property type="match status" value="1"/>
</dbReference>
<comment type="pathway">
    <text evidence="1 10">Polyol metabolism; glycerol degradation via glycerol kinase pathway; sn-glycerol 3-phosphate from glycerol: step 1/1.</text>
</comment>
<feature type="binding site" evidence="10">
    <location>
        <position position="155"/>
    </location>
    <ligand>
        <name>sn-glycerol 3-phosphate</name>
        <dbReference type="ChEBI" id="CHEBI:57597"/>
    </ligand>
</feature>
<proteinExistence type="inferred from homology"/>
<keyword evidence="3 10" id="KW-0808">Transferase</keyword>
<keyword evidence="5 10" id="KW-0418">Kinase</keyword>
<evidence type="ECO:0000256" key="11">
    <source>
        <dbReference type="RuleBase" id="RU003733"/>
    </source>
</evidence>
<feature type="binding site" evidence="10">
    <location>
        <position position="289"/>
    </location>
    <ligand>
        <name>ADP</name>
        <dbReference type="ChEBI" id="CHEBI:456216"/>
    </ligand>
</feature>
<evidence type="ECO:0000313" key="14">
    <source>
        <dbReference type="EMBL" id="NYI42590.1"/>
    </source>
</evidence>
<dbReference type="GO" id="GO:0006072">
    <property type="term" value="P:glycerol-3-phosphate metabolic process"/>
    <property type="evidence" value="ECO:0007669"/>
    <property type="project" value="InterPro"/>
</dbReference>
<dbReference type="UniPathway" id="UPA00618">
    <property type="reaction ID" value="UER00672"/>
</dbReference>
<evidence type="ECO:0000256" key="5">
    <source>
        <dbReference type="ARBA" id="ARBA00022777"/>
    </source>
</evidence>
<dbReference type="AlphaFoldDB" id="A0A7Y9ZCZ0"/>
<feature type="binding site" evidence="10">
    <location>
        <position position="104"/>
    </location>
    <ligand>
        <name>sn-glycerol 3-phosphate</name>
        <dbReference type="ChEBI" id="CHEBI:57597"/>
    </ligand>
</feature>
<feature type="binding site" evidence="10">
    <location>
        <position position="33"/>
    </location>
    <ligand>
        <name>ATP</name>
        <dbReference type="ChEBI" id="CHEBI:30616"/>
    </ligand>
</feature>
<dbReference type="PROSITE" id="PS00933">
    <property type="entry name" value="FGGY_KINASES_1"/>
    <property type="match status" value="1"/>
</dbReference>
<evidence type="ECO:0000256" key="10">
    <source>
        <dbReference type="HAMAP-Rule" id="MF_00186"/>
    </source>
</evidence>
<feature type="binding site" evidence="10">
    <location>
        <position position="333"/>
    </location>
    <ligand>
        <name>ADP</name>
        <dbReference type="ChEBI" id="CHEBI:456216"/>
    </ligand>
</feature>
<feature type="domain" description="Carbohydrate kinase FGGY C-terminal" evidence="13">
    <location>
        <begin position="285"/>
        <end position="473"/>
    </location>
</feature>
<comment type="similarity">
    <text evidence="2 10 11">Belongs to the FGGY kinase family.</text>
</comment>
<dbReference type="Gene3D" id="3.30.420.40">
    <property type="match status" value="2"/>
</dbReference>
<feature type="binding site" evidence="10">
    <location>
        <position position="333"/>
    </location>
    <ligand>
        <name>ATP</name>
        <dbReference type="ChEBI" id="CHEBI:30616"/>
    </ligand>
</feature>
<gene>
    <name evidence="10" type="primary">glpK</name>
    <name evidence="14" type="ORF">BKA03_002709</name>
</gene>
<dbReference type="InterPro" id="IPR018484">
    <property type="entry name" value="FGGY_N"/>
</dbReference>
<accession>A0A7Y9ZCZ0</accession>
<feature type="binding site" evidence="10">
    <location>
        <position position="267"/>
    </location>
    <ligand>
        <name>sn-glycerol 3-phosphate</name>
        <dbReference type="ChEBI" id="CHEBI:57597"/>
    </ligand>
</feature>
<feature type="binding site" evidence="10">
    <location>
        <position position="37"/>
    </location>
    <ligand>
        <name>ADP</name>
        <dbReference type="ChEBI" id="CHEBI:456216"/>
    </ligand>
</feature>
<feature type="binding site" evidence="10">
    <location>
        <position position="103"/>
    </location>
    <ligand>
        <name>sn-glycerol 3-phosphate</name>
        <dbReference type="ChEBI" id="CHEBI:57597"/>
    </ligand>
</feature>
<dbReference type="InterPro" id="IPR000577">
    <property type="entry name" value="Carb_kinase_FGGY"/>
</dbReference>
<comment type="caution">
    <text evidence="14">The sequence shown here is derived from an EMBL/GenBank/DDBJ whole genome shotgun (WGS) entry which is preliminary data.</text>
</comment>
<dbReference type="FunFam" id="3.30.420.40:FF:000008">
    <property type="entry name" value="Glycerol kinase"/>
    <property type="match status" value="1"/>
</dbReference>
<dbReference type="NCBIfam" id="NF000756">
    <property type="entry name" value="PRK00047.1"/>
    <property type="match status" value="1"/>
</dbReference>
<feature type="binding site" evidence="10">
    <location>
        <position position="434"/>
    </location>
    <ligand>
        <name>ATP</name>
        <dbReference type="ChEBI" id="CHEBI:30616"/>
    </ligand>
</feature>
<evidence type="ECO:0000256" key="8">
    <source>
        <dbReference type="ARBA" id="ARBA00052101"/>
    </source>
</evidence>
<evidence type="ECO:0000256" key="7">
    <source>
        <dbReference type="ARBA" id="ARBA00022840"/>
    </source>
</evidence>
<feature type="binding site" evidence="10">
    <location>
        <position position="103"/>
    </location>
    <ligand>
        <name>glycerol</name>
        <dbReference type="ChEBI" id="CHEBI:17754"/>
    </ligand>
</feature>
<dbReference type="Proteomes" id="UP000547973">
    <property type="component" value="Unassembled WGS sequence"/>
</dbReference>
<feature type="binding site" evidence="10">
    <location>
        <position position="33"/>
    </location>
    <ligand>
        <name>sn-glycerol 3-phosphate</name>
        <dbReference type="ChEBI" id="CHEBI:57597"/>
    </ligand>
</feature>
<dbReference type="GO" id="GO:0004370">
    <property type="term" value="F:glycerol kinase activity"/>
    <property type="evidence" value="ECO:0007669"/>
    <property type="project" value="UniProtKB-UniRule"/>
</dbReference>
<comment type="function">
    <text evidence="9 10">Key enzyme in the regulation of glycerol uptake and metabolism. Catalyzes the phosphorylation of glycerol to yield sn-glycerol 3-phosphate.</text>
</comment>
<comment type="activity regulation">
    <text evidence="10">Inhibited by fructose 1,6-bisphosphate (FBP).</text>
</comment>
<feature type="binding site" evidence="10">
    <location>
        <position position="34"/>
    </location>
    <ligand>
        <name>ATP</name>
        <dbReference type="ChEBI" id="CHEBI:30616"/>
    </ligand>
</feature>
<evidence type="ECO:0000313" key="15">
    <source>
        <dbReference type="Proteomes" id="UP000547973"/>
    </source>
</evidence>
<dbReference type="NCBIfam" id="TIGR01311">
    <property type="entry name" value="glycerol_kin"/>
    <property type="match status" value="1"/>
</dbReference>
<feature type="binding site" evidence="10">
    <location>
        <position position="268"/>
    </location>
    <ligand>
        <name>glycerol</name>
        <dbReference type="ChEBI" id="CHEBI:17754"/>
    </ligand>
</feature>
<name>A0A7Y9ZCZ0_9MICO</name>
<evidence type="ECO:0000259" key="12">
    <source>
        <dbReference type="Pfam" id="PF00370"/>
    </source>
</evidence>
<feature type="binding site" evidence="10">
    <location>
        <position position="337"/>
    </location>
    <ligand>
        <name>ATP</name>
        <dbReference type="ChEBI" id="CHEBI:30616"/>
    </ligand>
</feature>
<evidence type="ECO:0000256" key="1">
    <source>
        <dbReference type="ARBA" id="ARBA00005190"/>
    </source>
</evidence>
<dbReference type="InterPro" id="IPR018485">
    <property type="entry name" value="FGGY_C"/>
</dbReference>
<evidence type="ECO:0000256" key="9">
    <source>
        <dbReference type="ARBA" id="ARBA00054633"/>
    </source>
</evidence>
<dbReference type="GO" id="GO:0005829">
    <property type="term" value="C:cytosol"/>
    <property type="evidence" value="ECO:0007669"/>
    <property type="project" value="TreeGrafter"/>
</dbReference>
<organism evidence="14 15">
    <name type="scientific">Demequina lutea</name>
    <dbReference type="NCBI Taxonomy" id="431489"/>
    <lineage>
        <taxon>Bacteria</taxon>
        <taxon>Bacillati</taxon>
        <taxon>Actinomycetota</taxon>
        <taxon>Actinomycetes</taxon>
        <taxon>Micrococcales</taxon>
        <taxon>Demequinaceae</taxon>
        <taxon>Demequina</taxon>
    </lineage>
</organism>
<keyword evidence="6 10" id="KW-0319">Glycerol metabolism</keyword>
<dbReference type="PANTHER" id="PTHR10196">
    <property type="entry name" value="SUGAR KINASE"/>
    <property type="match status" value="1"/>
</dbReference>
<dbReference type="PANTHER" id="PTHR10196:SF69">
    <property type="entry name" value="GLYCEROL KINASE"/>
    <property type="match status" value="1"/>
</dbReference>
<protein>
    <recommendedName>
        <fullName evidence="10">Glycerol kinase</fullName>
        <ecNumber evidence="10">2.7.1.30</ecNumber>
    </recommendedName>
    <alternativeName>
        <fullName evidence="10">ATP:glycerol 3-phosphotransferase</fullName>
    </alternativeName>
    <alternativeName>
        <fullName evidence="10">Glycerokinase</fullName>
        <shortName evidence="10">GK</shortName>
    </alternativeName>
</protein>
<dbReference type="OrthoDB" id="9805576at2"/>
<keyword evidence="15" id="KW-1185">Reference proteome</keyword>
<sequence length="525" mass="57268">MRFPRLFRNETRPDAEGPLDVGPQYVMAIDQGTTSTRAIVFDHAGAIVSTGQLEHRQILPRAGWVEHDPHEIWANTRRVVGEALTRADITRLQIAAVGITNQRETTVVWNRHTGEPVYNAIVWQDTRTQHQVDALAADGGVDRFQFKTGLPLATYFSATKIAWILDNVEGARERAEAGDLLFGTTDSWLLWHLTGGTGGGLHATDVTNASRTLLMDLDTLEWDEELLAAFGVPRAMMPEIRSSSELYGTVGGHSLLTGVPIAGILGDQQAATFGQAAFEKGESKNTYGTGNFIIVGTGTERVASKHGLITTVAYRLDGQPPRYALEGSIAVTGSLVQWVRDNLGMIASAAEIEPLAAAVKDNGGAYIVPAFSGLFAPYWRPDARGAVVGLTQFVTKEHLARAVLEATAFQTRDVIQAVEADTGVTVPELRVDGGMTVNSLLMQFQADMLGVDVVRPVIVETTALGAAYAAGLAVGFWSSLDELKGQWREDARWSPMMPRDEAERLYRNWRKAVKRTLDWVDDDVE</sequence>
<dbReference type="SUPFAM" id="SSF53067">
    <property type="entry name" value="Actin-like ATPase domain"/>
    <property type="match status" value="2"/>
</dbReference>
<dbReference type="InterPro" id="IPR018483">
    <property type="entry name" value="Carb_kinase_FGGY_CS"/>
</dbReference>
<dbReference type="CDD" id="cd07769">
    <property type="entry name" value="ASKHA_NBD_FGGY_GK"/>
    <property type="match status" value="1"/>
</dbReference>
<evidence type="ECO:0000259" key="13">
    <source>
        <dbReference type="Pfam" id="PF02782"/>
    </source>
</evidence>